<keyword evidence="3" id="KW-1185">Reference proteome</keyword>
<accession>A0ABN8X7Z2</accession>
<dbReference type="InterPro" id="IPR025737">
    <property type="entry name" value="FApF"/>
</dbReference>
<sequence>MKSKESIMKRTHIIGVICGVLFTAVVNTNISYARSKQAAEDMVPRSEYEKLKQEVEALKSQVRMLMEHESWVRQAVAQPEADKKQEAEAVAKVAEPKQDDKATAARAETASASSAPKKVSPEMGLQEGDREKEAEEAKIELDQFLRSQKVLFKKGDLQIEFSASYAQDTAEISPYKLRAKTAGAGVLFRYGLIDDLELDISVPFTFQELELDTRSSLAEDIGFARQDGSGLGDVSGSLRWGALHEEGLVPETTLSLNVKSDSGREGRGLTPILGPSNLVAFGLDPSLGTGFWNIGGSVSLVKTIDPVVLFGSLGYNAVLERNNIDPGDQIPYSLGMGFSLNDRVSFSAALNGAAIRRSKLDGRKIEGSGRDIHSLNLAVTVQVSKGLFVEPFVNFGLSEEATDLFAGVNVPYRFDQQYPLPFFK</sequence>
<evidence type="ECO:0000313" key="3">
    <source>
        <dbReference type="Proteomes" id="UP001162030"/>
    </source>
</evidence>
<feature type="region of interest" description="Disordered" evidence="1">
    <location>
        <begin position="76"/>
        <end position="132"/>
    </location>
</feature>
<feature type="compositionally biased region" description="Low complexity" evidence="1">
    <location>
        <begin position="104"/>
        <end position="115"/>
    </location>
</feature>
<organism evidence="2 3">
    <name type="scientific">Methylocaldum szegediense</name>
    <dbReference type="NCBI Taxonomy" id="73780"/>
    <lineage>
        <taxon>Bacteria</taxon>
        <taxon>Pseudomonadati</taxon>
        <taxon>Pseudomonadota</taxon>
        <taxon>Gammaproteobacteria</taxon>
        <taxon>Methylococcales</taxon>
        <taxon>Methylococcaceae</taxon>
        <taxon>Methylocaldum</taxon>
    </lineage>
</organism>
<reference evidence="2 3" key="1">
    <citation type="submission" date="2023-03" db="EMBL/GenBank/DDBJ databases">
        <authorList>
            <person name="Pearce D."/>
        </authorList>
    </citation>
    <scope>NUCLEOTIDE SEQUENCE [LARGE SCALE GENOMIC DNA]</scope>
    <source>
        <strain evidence="2">Msz</strain>
    </source>
</reference>
<dbReference type="SUPFAM" id="SSF56935">
    <property type="entry name" value="Porins"/>
    <property type="match status" value="1"/>
</dbReference>
<name>A0ABN8X7Z2_9GAMM</name>
<dbReference type="EMBL" id="OX458333">
    <property type="protein sequence ID" value="CAI8852617.1"/>
    <property type="molecule type" value="Genomic_DNA"/>
</dbReference>
<dbReference type="Pfam" id="PF13557">
    <property type="entry name" value="Phenol_MetA_deg"/>
    <property type="match status" value="1"/>
</dbReference>
<evidence type="ECO:0000256" key="1">
    <source>
        <dbReference type="SAM" id="MobiDB-lite"/>
    </source>
</evidence>
<evidence type="ECO:0000313" key="2">
    <source>
        <dbReference type="EMBL" id="CAI8852617.1"/>
    </source>
</evidence>
<dbReference type="Proteomes" id="UP001162030">
    <property type="component" value="Chromosome"/>
</dbReference>
<proteinExistence type="predicted"/>
<gene>
    <name evidence="2" type="ORF">MSZNOR_2539</name>
</gene>
<protein>
    <submittedName>
        <fullName evidence="2">Outer membrane beta-barrel porin/alpha-amylase</fullName>
    </submittedName>
</protein>
<feature type="compositionally biased region" description="Basic and acidic residues" evidence="1">
    <location>
        <begin position="80"/>
        <end position="103"/>
    </location>
</feature>